<dbReference type="EC" id="2.1.1.186" evidence="11"/>
<dbReference type="Pfam" id="PF01728">
    <property type="entry name" value="FtsJ"/>
    <property type="match status" value="1"/>
</dbReference>
<name>A0A7D5ZBL4_9NEIS</name>
<dbReference type="Pfam" id="PF18125">
    <property type="entry name" value="RlmM_FDX"/>
    <property type="match status" value="1"/>
</dbReference>
<dbReference type="InterPro" id="IPR040739">
    <property type="entry name" value="RlmM_FDX"/>
</dbReference>
<evidence type="ECO:0000256" key="3">
    <source>
        <dbReference type="ARBA" id="ARBA00022603"/>
    </source>
</evidence>
<evidence type="ECO:0000256" key="7">
    <source>
        <dbReference type="PIRSR" id="PIRSR028774-2"/>
    </source>
</evidence>
<feature type="domain" description="Ribosomal RNA methyltransferase FtsJ" evidence="8">
    <location>
        <begin position="183"/>
        <end position="274"/>
    </location>
</feature>
<dbReference type="Gene3D" id="3.30.2300.20">
    <property type="match status" value="1"/>
</dbReference>
<organism evidence="11 12">
    <name type="scientific">Chitinibacter fontanus</name>
    <dbReference type="NCBI Taxonomy" id="1737446"/>
    <lineage>
        <taxon>Bacteria</taxon>
        <taxon>Pseudomonadati</taxon>
        <taxon>Pseudomonadota</taxon>
        <taxon>Betaproteobacteria</taxon>
        <taxon>Neisseriales</taxon>
        <taxon>Chitinibacteraceae</taxon>
        <taxon>Chitinibacter</taxon>
    </lineage>
</organism>
<feature type="binding site" evidence="7">
    <location>
        <position position="235"/>
    </location>
    <ligand>
        <name>S-adenosyl-L-methionine</name>
        <dbReference type="ChEBI" id="CHEBI:59789"/>
    </ligand>
</feature>
<feature type="domain" description="Ribosomal RNA large subunit methyltransferase M THUMP-like" evidence="10">
    <location>
        <begin position="84"/>
        <end position="158"/>
    </location>
</feature>
<evidence type="ECO:0000256" key="4">
    <source>
        <dbReference type="ARBA" id="ARBA00022679"/>
    </source>
</evidence>
<dbReference type="SUPFAM" id="SSF53335">
    <property type="entry name" value="S-adenosyl-L-methionine-dependent methyltransferases"/>
    <property type="match status" value="1"/>
</dbReference>
<dbReference type="InterPro" id="IPR048646">
    <property type="entry name" value="RlmM_THUMP-like"/>
</dbReference>
<dbReference type="RefSeq" id="WP_180307171.1">
    <property type="nucleotide sequence ID" value="NZ_CP058952.1"/>
</dbReference>
<dbReference type="Proteomes" id="UP000510822">
    <property type="component" value="Chromosome"/>
</dbReference>
<dbReference type="Gene3D" id="3.40.50.150">
    <property type="entry name" value="Vaccinia Virus protein VP39"/>
    <property type="match status" value="1"/>
</dbReference>
<keyword evidence="3 11" id="KW-0489">Methyltransferase</keyword>
<gene>
    <name evidence="11" type="primary">rlmM</name>
    <name evidence="11" type="ORF">HZU75_17120</name>
</gene>
<feature type="active site" description="Proton acceptor" evidence="6">
    <location>
        <position position="300"/>
    </location>
</feature>
<dbReference type="GO" id="GO:0032259">
    <property type="term" value="P:methylation"/>
    <property type="evidence" value="ECO:0007669"/>
    <property type="project" value="UniProtKB-KW"/>
</dbReference>
<evidence type="ECO:0000259" key="8">
    <source>
        <dbReference type="Pfam" id="PF01728"/>
    </source>
</evidence>
<dbReference type="KEGG" id="cfon:HZU75_17120"/>
<evidence type="ECO:0000256" key="2">
    <source>
        <dbReference type="ARBA" id="ARBA00022552"/>
    </source>
</evidence>
<evidence type="ECO:0000259" key="9">
    <source>
        <dbReference type="Pfam" id="PF18125"/>
    </source>
</evidence>
<dbReference type="PIRSF" id="PIRSF028774">
    <property type="entry name" value="UCP028774"/>
    <property type="match status" value="1"/>
</dbReference>
<feature type="domain" description="RlmM ferredoxin-like" evidence="9">
    <location>
        <begin position="11"/>
        <end position="72"/>
    </location>
</feature>
<evidence type="ECO:0000256" key="6">
    <source>
        <dbReference type="PIRSR" id="PIRSR028774-1"/>
    </source>
</evidence>
<dbReference type="NCBIfam" id="NF008734">
    <property type="entry name" value="PRK11760.1"/>
    <property type="match status" value="1"/>
</dbReference>
<dbReference type="Pfam" id="PF21239">
    <property type="entry name" value="RLMM_N"/>
    <property type="match status" value="1"/>
</dbReference>
<dbReference type="Gene3D" id="3.30.70.2810">
    <property type="match status" value="1"/>
</dbReference>
<sequence length="351" mass="39684">MSDIVAATPKALLAYCRPGFEPDCAEEIADHAMCDGEFERGDGWILFTPHEKNVSALNSLVNKQLIFPRQTLLVHDRLTLVGKDRLTPIVTSLKVINTAFSDVWLEYPDTNEGKSLSSFCRKFGDYVAKAAAENEWLQPQRVRNRLHLFFPQQNEVFIASRPARDTDWVNGIPRLRMPVDAPSRSTLKLLEAILVLVDKPESKLREGMSAVDLGAAPGGWTYQLVSRGLKVFAIDNGPMKGSMDGHHQVKHIRDDGFKFKPKNPVEWLVCDMVEQPIRVAELIAKWFSAGNARRSIFNLKLPMKKRYLEVNKCFALIEAKLEKAGIPCKITAKHLYHDREEITVYLTVAKD</sequence>
<proteinExistence type="predicted"/>
<dbReference type="AlphaFoldDB" id="A0A7D5ZBL4"/>
<dbReference type="GO" id="GO:0008168">
    <property type="term" value="F:methyltransferase activity"/>
    <property type="evidence" value="ECO:0007669"/>
    <property type="project" value="UniProtKB-KW"/>
</dbReference>
<evidence type="ECO:0000313" key="11">
    <source>
        <dbReference type="EMBL" id="QLI83102.1"/>
    </source>
</evidence>
<feature type="binding site" evidence="7">
    <location>
        <position position="185"/>
    </location>
    <ligand>
        <name>S-adenosyl-L-methionine</name>
        <dbReference type="ChEBI" id="CHEBI:59789"/>
    </ligand>
</feature>
<dbReference type="InterPro" id="IPR029063">
    <property type="entry name" value="SAM-dependent_MTases_sf"/>
</dbReference>
<keyword evidence="5 7" id="KW-0949">S-adenosyl-L-methionine</keyword>
<dbReference type="PANTHER" id="PTHR37524:SF2">
    <property type="entry name" value="RIBOSOMAL RNA METHYLTRANSFERASE FTSJ DOMAIN-CONTAINING PROTEIN"/>
    <property type="match status" value="1"/>
</dbReference>
<feature type="binding site" evidence="7">
    <location>
        <position position="271"/>
    </location>
    <ligand>
        <name>S-adenosyl-L-methionine</name>
        <dbReference type="ChEBI" id="CHEBI:59789"/>
    </ligand>
</feature>
<evidence type="ECO:0000313" key="12">
    <source>
        <dbReference type="Proteomes" id="UP000510822"/>
    </source>
</evidence>
<feature type="binding site" evidence="7">
    <location>
        <position position="255"/>
    </location>
    <ligand>
        <name>S-adenosyl-L-methionine</name>
        <dbReference type="ChEBI" id="CHEBI:59789"/>
    </ligand>
</feature>
<feature type="binding site" evidence="7">
    <location>
        <begin position="216"/>
        <end position="219"/>
    </location>
    <ligand>
        <name>S-adenosyl-L-methionine</name>
        <dbReference type="ChEBI" id="CHEBI:59789"/>
    </ligand>
</feature>
<keyword evidence="2" id="KW-0698">rRNA processing</keyword>
<evidence type="ECO:0000256" key="1">
    <source>
        <dbReference type="ARBA" id="ARBA00022490"/>
    </source>
</evidence>
<dbReference type="EMBL" id="CP058952">
    <property type="protein sequence ID" value="QLI83102.1"/>
    <property type="molecule type" value="Genomic_DNA"/>
</dbReference>
<evidence type="ECO:0000259" key="10">
    <source>
        <dbReference type="Pfam" id="PF21239"/>
    </source>
</evidence>
<evidence type="ECO:0000256" key="5">
    <source>
        <dbReference type="ARBA" id="ARBA00022691"/>
    </source>
</evidence>
<keyword evidence="1" id="KW-0963">Cytoplasm</keyword>
<dbReference type="InterPro" id="IPR002877">
    <property type="entry name" value="RNA_MeTrfase_FtsJ_dom"/>
</dbReference>
<dbReference type="InterPro" id="IPR011224">
    <property type="entry name" value="rRNA_MeTrfase_M"/>
</dbReference>
<keyword evidence="12" id="KW-1185">Reference proteome</keyword>
<accession>A0A7D5ZBL4</accession>
<dbReference type="PANTHER" id="PTHR37524">
    <property type="entry name" value="RIBOSOMAL RNA LARGE SUBUNIT METHYLTRANSFERASE M"/>
    <property type="match status" value="1"/>
</dbReference>
<protein>
    <submittedName>
        <fullName evidence="11">23S rRNA (Cytidine(2498)-2'-O)-methyltransferase RlmM</fullName>
        <ecNumber evidence="11">2.1.1.186</ecNumber>
    </submittedName>
</protein>
<keyword evidence="4 11" id="KW-0808">Transferase</keyword>
<reference evidence="11 12" key="1">
    <citation type="journal article" date="2016" name="Int. J. Syst. Evol. Microbiol.">
        <title>Chitinibacter fontanus sp. nov., isolated from a spring.</title>
        <authorList>
            <person name="Sheu S.Y."/>
            <person name="Li Y.S."/>
            <person name="Young C.C."/>
            <person name="Chen W.M."/>
        </authorList>
    </citation>
    <scope>NUCLEOTIDE SEQUENCE [LARGE SCALE GENOMIC DNA]</scope>
    <source>
        <strain evidence="11 12">STM-7</strain>
    </source>
</reference>
<dbReference type="GO" id="GO:0006364">
    <property type="term" value="P:rRNA processing"/>
    <property type="evidence" value="ECO:0007669"/>
    <property type="project" value="UniProtKB-KW"/>
</dbReference>